<evidence type="ECO:0000313" key="2">
    <source>
        <dbReference type="EMBL" id="SET50100.1"/>
    </source>
</evidence>
<dbReference type="PROSITE" id="PS50943">
    <property type="entry name" value="HTH_CROC1"/>
    <property type="match status" value="1"/>
</dbReference>
<dbReference type="SUPFAM" id="SSF47413">
    <property type="entry name" value="lambda repressor-like DNA-binding domains"/>
    <property type="match status" value="1"/>
</dbReference>
<gene>
    <name evidence="2" type="ORF">SAMN04487772_1267</name>
</gene>
<keyword evidence="3" id="KW-1185">Reference proteome</keyword>
<dbReference type="GO" id="GO:0003677">
    <property type="term" value="F:DNA binding"/>
    <property type="evidence" value="ECO:0007669"/>
    <property type="project" value="UniProtKB-KW"/>
</dbReference>
<dbReference type="Gene3D" id="1.10.260.40">
    <property type="entry name" value="lambda repressor-like DNA-binding domains"/>
    <property type="match status" value="1"/>
</dbReference>
<name>A0A1I0EZC2_9FIRM</name>
<organism evidence="2 3">
    <name type="scientific">[Clostridium] polysaccharolyticum</name>
    <dbReference type="NCBI Taxonomy" id="29364"/>
    <lineage>
        <taxon>Bacteria</taxon>
        <taxon>Bacillati</taxon>
        <taxon>Bacillota</taxon>
        <taxon>Clostridia</taxon>
        <taxon>Lachnospirales</taxon>
        <taxon>Lachnospiraceae</taxon>
    </lineage>
</organism>
<evidence type="ECO:0000313" key="3">
    <source>
        <dbReference type="Proteomes" id="UP000199800"/>
    </source>
</evidence>
<reference evidence="2 3" key="1">
    <citation type="submission" date="2016-10" db="EMBL/GenBank/DDBJ databases">
        <authorList>
            <person name="de Groot N.N."/>
        </authorList>
    </citation>
    <scope>NUCLEOTIDE SEQUENCE [LARGE SCALE GENOMIC DNA]</scope>
    <source>
        <strain evidence="2 3">DSM 1801</strain>
    </source>
</reference>
<dbReference type="Pfam" id="PF13443">
    <property type="entry name" value="HTH_26"/>
    <property type="match status" value="1"/>
</dbReference>
<accession>A0A1I0EZC2</accession>
<sequence length="76" mass="8709">MNNSTTQLKTHFSYNPLWHLLIDRGIKKQELQKMSHVSAASIAKMGRCENVTMDVLLRICEALDVELNDIVERVPN</sequence>
<dbReference type="InterPro" id="IPR010982">
    <property type="entry name" value="Lambda_DNA-bd_dom_sf"/>
</dbReference>
<dbReference type="InterPro" id="IPR001387">
    <property type="entry name" value="Cro/C1-type_HTH"/>
</dbReference>
<dbReference type="EMBL" id="FOHN01000026">
    <property type="protein sequence ID" value="SET50100.1"/>
    <property type="molecule type" value="Genomic_DNA"/>
</dbReference>
<proteinExistence type="predicted"/>
<dbReference type="STRING" id="29364.SAMN04487772_1267"/>
<dbReference type="OrthoDB" id="9804186at2"/>
<evidence type="ECO:0000259" key="1">
    <source>
        <dbReference type="PROSITE" id="PS50943"/>
    </source>
</evidence>
<feature type="domain" description="HTH cro/C1-type" evidence="1">
    <location>
        <begin position="17"/>
        <end position="70"/>
    </location>
</feature>
<dbReference type="RefSeq" id="WP_092478653.1">
    <property type="nucleotide sequence ID" value="NZ_FOHN01000026.1"/>
</dbReference>
<protein>
    <submittedName>
        <fullName evidence="2">DNA-binding transcriptional regulator, XRE family</fullName>
    </submittedName>
</protein>
<dbReference type="Proteomes" id="UP000199800">
    <property type="component" value="Unassembled WGS sequence"/>
</dbReference>
<dbReference type="AlphaFoldDB" id="A0A1I0EZC2"/>
<keyword evidence="2" id="KW-0238">DNA-binding</keyword>